<dbReference type="GO" id="GO:0008652">
    <property type="term" value="P:amino acid biosynthetic process"/>
    <property type="evidence" value="ECO:0007669"/>
    <property type="project" value="UniProtKB-ARBA"/>
</dbReference>
<dbReference type="Gene3D" id="3.20.10.10">
    <property type="entry name" value="D-amino Acid Aminotransferase, subunit A, domain 2"/>
    <property type="match status" value="1"/>
</dbReference>
<evidence type="ECO:0000256" key="5">
    <source>
        <dbReference type="RuleBase" id="RU004516"/>
    </source>
</evidence>
<dbReference type="RefSeq" id="WP_165566354.1">
    <property type="nucleotide sequence ID" value="NZ_SAYU02000014.1"/>
</dbReference>
<comment type="caution">
    <text evidence="6">The sequence shown here is derived from an EMBL/GenBank/DDBJ whole genome shotgun (WGS) entry which is preliminary data.</text>
</comment>
<comment type="similarity">
    <text evidence="2 4">Belongs to the class-IV pyridoxal-phosphate-dependent aminotransferase family.</text>
</comment>
<dbReference type="GO" id="GO:0016829">
    <property type="term" value="F:lyase activity"/>
    <property type="evidence" value="ECO:0007669"/>
    <property type="project" value="UniProtKB-KW"/>
</dbReference>
<evidence type="ECO:0000256" key="4">
    <source>
        <dbReference type="RuleBase" id="RU004106"/>
    </source>
</evidence>
<sequence length="280" mass="29315">MTDVRVWVDGARVEADAPAVSAVDHGVTVGDGVFETAKVDAGVPFALGRHLTRLDRSMAGLGLPAADHDRIREGVGAVLGGAPIEFGRLRWTVTAGRGPLGSDRMASNLTYVVTAVPHARPPVAGTVVVVPWTRNERSATAGLKTTSYADNVVALARAHAQGALEAIFANTRGELCEATGSNVFVVTDGVLRTPPLESGCLAGITRELVLEWCGDAGLEVREEAMPVEVLAEADEVFLTSSIKDVFPVSGVDGRVLDVPGPVTARVMEVWSTRSAETADP</sequence>
<dbReference type="Pfam" id="PF01063">
    <property type="entry name" value="Aminotran_4"/>
    <property type="match status" value="1"/>
</dbReference>
<evidence type="ECO:0000313" key="6">
    <source>
        <dbReference type="EMBL" id="NHA67651.1"/>
    </source>
</evidence>
<dbReference type="InterPro" id="IPR050571">
    <property type="entry name" value="Class-IV_PLP-Dep_Aminotrnsfr"/>
</dbReference>
<dbReference type="SUPFAM" id="SSF56752">
    <property type="entry name" value="D-aminoacid aminotransferase-like PLP-dependent enzymes"/>
    <property type="match status" value="1"/>
</dbReference>
<keyword evidence="3 5" id="KW-0663">Pyridoxal phosphate</keyword>
<dbReference type="AlphaFoldDB" id="A0A8T6R5Z5"/>
<evidence type="ECO:0000256" key="2">
    <source>
        <dbReference type="ARBA" id="ARBA00009320"/>
    </source>
</evidence>
<dbReference type="InterPro" id="IPR043132">
    <property type="entry name" value="BCAT-like_C"/>
</dbReference>
<dbReference type="InterPro" id="IPR001544">
    <property type="entry name" value="Aminotrans_IV"/>
</dbReference>
<gene>
    <name evidence="6" type="ORF">EPD83_006225</name>
</gene>
<reference evidence="6" key="1">
    <citation type="submission" date="2020-03" db="EMBL/GenBank/DDBJ databases">
        <title>Phycicoccus flavus sp. nov., a novel endophytic actinobacterium isolated from branch of Kandelia candel.</title>
        <authorList>
            <person name="Tuo L."/>
        </authorList>
    </citation>
    <scope>NUCLEOTIDE SEQUENCE</scope>
    <source>
        <strain evidence="6">CMS6Z-2</strain>
    </source>
</reference>
<dbReference type="CDD" id="cd00449">
    <property type="entry name" value="PLPDE_IV"/>
    <property type="match status" value="1"/>
</dbReference>
<dbReference type="InterPro" id="IPR036038">
    <property type="entry name" value="Aminotransferase-like"/>
</dbReference>
<dbReference type="InterPro" id="IPR018300">
    <property type="entry name" value="Aminotrans_IV_CS"/>
</dbReference>
<evidence type="ECO:0000313" key="7">
    <source>
        <dbReference type="Proteomes" id="UP000287866"/>
    </source>
</evidence>
<dbReference type="FunFam" id="3.20.10.10:FF:000002">
    <property type="entry name" value="D-alanine aminotransferase"/>
    <property type="match status" value="1"/>
</dbReference>
<dbReference type="PROSITE" id="PS00770">
    <property type="entry name" value="AA_TRANSFER_CLASS_4"/>
    <property type="match status" value="1"/>
</dbReference>
<dbReference type="PANTHER" id="PTHR42743:SF11">
    <property type="entry name" value="AMINODEOXYCHORISMATE LYASE"/>
    <property type="match status" value="1"/>
</dbReference>
<dbReference type="InterPro" id="IPR043131">
    <property type="entry name" value="BCAT-like_N"/>
</dbReference>
<keyword evidence="7" id="KW-1185">Reference proteome</keyword>
<evidence type="ECO:0000256" key="1">
    <source>
        <dbReference type="ARBA" id="ARBA00001933"/>
    </source>
</evidence>
<dbReference type="Gene3D" id="3.30.470.10">
    <property type="match status" value="1"/>
</dbReference>
<proteinExistence type="inferred from homology"/>
<name>A0A8T6R5Z5_9MICO</name>
<dbReference type="Proteomes" id="UP000287866">
    <property type="component" value="Unassembled WGS sequence"/>
</dbReference>
<keyword evidence="6" id="KW-0456">Lyase</keyword>
<dbReference type="GO" id="GO:0005829">
    <property type="term" value="C:cytosol"/>
    <property type="evidence" value="ECO:0007669"/>
    <property type="project" value="TreeGrafter"/>
</dbReference>
<accession>A0A8T6R5Z5</accession>
<dbReference type="PANTHER" id="PTHR42743">
    <property type="entry name" value="AMINO-ACID AMINOTRANSFERASE"/>
    <property type="match status" value="1"/>
</dbReference>
<evidence type="ECO:0000256" key="3">
    <source>
        <dbReference type="ARBA" id="ARBA00022898"/>
    </source>
</evidence>
<organism evidence="6 7">
    <name type="scientific">Phycicoccus flavus</name>
    <dbReference type="NCBI Taxonomy" id="2502783"/>
    <lineage>
        <taxon>Bacteria</taxon>
        <taxon>Bacillati</taxon>
        <taxon>Actinomycetota</taxon>
        <taxon>Actinomycetes</taxon>
        <taxon>Micrococcales</taxon>
        <taxon>Intrasporangiaceae</taxon>
        <taxon>Phycicoccus</taxon>
    </lineage>
</organism>
<comment type="cofactor">
    <cofactor evidence="1 5">
        <name>pyridoxal 5'-phosphate</name>
        <dbReference type="ChEBI" id="CHEBI:597326"/>
    </cofactor>
</comment>
<protein>
    <submittedName>
        <fullName evidence="6">4-amino-4-deoxychorismate lyase</fullName>
    </submittedName>
</protein>
<dbReference type="EMBL" id="SAYU02000014">
    <property type="protein sequence ID" value="NHA67651.1"/>
    <property type="molecule type" value="Genomic_DNA"/>
</dbReference>
<dbReference type="GO" id="GO:0046394">
    <property type="term" value="P:carboxylic acid biosynthetic process"/>
    <property type="evidence" value="ECO:0007669"/>
    <property type="project" value="UniProtKB-ARBA"/>
</dbReference>